<dbReference type="Pfam" id="PF01471">
    <property type="entry name" value="PG_binding_1"/>
    <property type="match status" value="1"/>
</dbReference>
<protein>
    <submittedName>
        <fullName evidence="2">AAA family ATPase</fullName>
    </submittedName>
</protein>
<keyword evidence="3" id="KW-1185">Reference proteome</keyword>
<dbReference type="InterPro" id="IPR036366">
    <property type="entry name" value="PGBDSf"/>
</dbReference>
<dbReference type="SMART" id="SM00382">
    <property type="entry name" value="AAA"/>
    <property type="match status" value="1"/>
</dbReference>
<feature type="domain" description="AAA+ ATPase" evidence="1">
    <location>
        <begin position="44"/>
        <end position="187"/>
    </location>
</feature>
<dbReference type="InterPro" id="IPR002477">
    <property type="entry name" value="Peptidoglycan-bd-like"/>
</dbReference>
<dbReference type="PANTHER" id="PTHR35894:SF1">
    <property type="entry name" value="PHOSPHORIBULOKINASE _ URIDINE KINASE FAMILY"/>
    <property type="match status" value="1"/>
</dbReference>
<dbReference type="Proteomes" id="UP001431449">
    <property type="component" value="Unassembled WGS sequence"/>
</dbReference>
<dbReference type="InterPro" id="IPR052026">
    <property type="entry name" value="ExeA_AAA_ATPase_DNA-bind"/>
</dbReference>
<evidence type="ECO:0000313" key="3">
    <source>
        <dbReference type="Proteomes" id="UP001431449"/>
    </source>
</evidence>
<dbReference type="Gene3D" id="3.90.70.10">
    <property type="entry name" value="Cysteine proteinases"/>
    <property type="match status" value="1"/>
</dbReference>
<organism evidence="2 3">
    <name type="scientific">Pseudomarimonas salicorniae</name>
    <dbReference type="NCBI Taxonomy" id="2933270"/>
    <lineage>
        <taxon>Bacteria</taxon>
        <taxon>Pseudomonadati</taxon>
        <taxon>Pseudomonadota</taxon>
        <taxon>Gammaproteobacteria</taxon>
        <taxon>Lysobacterales</taxon>
        <taxon>Lysobacteraceae</taxon>
        <taxon>Pseudomarimonas</taxon>
    </lineage>
</organism>
<dbReference type="RefSeq" id="WP_248209617.1">
    <property type="nucleotide sequence ID" value="NZ_JALNMH010000009.1"/>
</dbReference>
<reference evidence="2" key="1">
    <citation type="submission" date="2022-04" db="EMBL/GenBank/DDBJ databases">
        <title>Lysobacter sp. CAU 1642 isolated from sea sand.</title>
        <authorList>
            <person name="Kim W."/>
        </authorList>
    </citation>
    <scope>NUCLEOTIDE SEQUENCE</scope>
    <source>
        <strain evidence="2">CAU 1642</strain>
    </source>
</reference>
<dbReference type="Pfam" id="PF13401">
    <property type="entry name" value="AAA_22"/>
    <property type="match status" value="1"/>
</dbReference>
<name>A0ABT0GIP8_9GAMM</name>
<dbReference type="PANTHER" id="PTHR35894">
    <property type="entry name" value="GENERAL SECRETION PATHWAY PROTEIN A-RELATED"/>
    <property type="match status" value="1"/>
</dbReference>
<dbReference type="EMBL" id="JALNMH010000009">
    <property type="protein sequence ID" value="MCK7594431.1"/>
    <property type="molecule type" value="Genomic_DNA"/>
</dbReference>
<dbReference type="SUPFAM" id="SSF47090">
    <property type="entry name" value="PGBD-like"/>
    <property type="match status" value="1"/>
</dbReference>
<dbReference type="InterPro" id="IPR049945">
    <property type="entry name" value="AAA_22"/>
</dbReference>
<evidence type="ECO:0000259" key="1">
    <source>
        <dbReference type="SMART" id="SM00382"/>
    </source>
</evidence>
<gene>
    <name evidence="2" type="ORF">M0G41_12210</name>
</gene>
<dbReference type="Gene3D" id="1.10.101.10">
    <property type="entry name" value="PGBD-like superfamily/PGBD"/>
    <property type="match status" value="1"/>
</dbReference>
<evidence type="ECO:0000313" key="2">
    <source>
        <dbReference type="EMBL" id="MCK7594431.1"/>
    </source>
</evidence>
<dbReference type="InterPro" id="IPR036365">
    <property type="entry name" value="PGBD-like_sf"/>
</dbReference>
<dbReference type="Gene3D" id="3.40.50.300">
    <property type="entry name" value="P-loop containing nucleotide triphosphate hydrolases"/>
    <property type="match status" value="1"/>
</dbReference>
<dbReference type="InterPro" id="IPR027417">
    <property type="entry name" value="P-loop_NTPase"/>
</dbReference>
<sequence>MYLDFYGLKEAPFSITPDPRFVFLSERHRDALAHLLYGIGQGGSGGFVQLTGEVGTGKTTLCRLLLEQLPPDTRVALVLNPRLSPIELLETICEELKIDLTGRRGSLKALVDGLNVYLLDAYAQGLRVVLIIDEAQNLSAEALEQVRLLTNLETPTQKLLQIILLGQPELRDLLARPDLRQLTQRITARYHLTPLSAEETEAYVRHRLSVAGCQRMPFTRLALRRLHEHAEGVPRLLNVIADRALMAGYVHNRQQIGERDVDRAAQESLERVRRRWGRIGAPAIAALVVGVLVAAVALWPERDPPVAEETTDDAPSVEELAPPTPIADLLADASYSQQGAWTNLLALWTVRAEEVDVSTAMRCAPQPAPGLYCLRGAGNLAKLETLRRPVILRLSAGEREGWAVLLGLSRSRARLSLGGESIDVSRRDLERSWLGEYFALWQAPAFLPSGTLKSGDSGPGVEWLQQRLVSRGLLAATRHPALYDSSVEASVRSLQAAHGLVPDGIVGPETLLALAADQPGGPRLRTRLE</sequence>
<proteinExistence type="predicted"/>
<dbReference type="CDD" id="cd00009">
    <property type="entry name" value="AAA"/>
    <property type="match status" value="1"/>
</dbReference>
<accession>A0ABT0GIP8</accession>
<dbReference type="SUPFAM" id="SSF52540">
    <property type="entry name" value="P-loop containing nucleoside triphosphate hydrolases"/>
    <property type="match status" value="1"/>
</dbReference>
<dbReference type="InterPro" id="IPR003593">
    <property type="entry name" value="AAA+_ATPase"/>
</dbReference>
<comment type="caution">
    <text evidence="2">The sequence shown here is derived from an EMBL/GenBank/DDBJ whole genome shotgun (WGS) entry which is preliminary data.</text>
</comment>